<feature type="transmembrane region" description="Helical" evidence="2">
    <location>
        <begin position="76"/>
        <end position="101"/>
    </location>
</feature>
<evidence type="ECO:0000256" key="2">
    <source>
        <dbReference type="SAM" id="Phobius"/>
    </source>
</evidence>
<dbReference type="AlphaFoldDB" id="A0A1F6CHW3"/>
<dbReference type="Pfam" id="PF02397">
    <property type="entry name" value="Bac_transf"/>
    <property type="match status" value="1"/>
</dbReference>
<dbReference type="Proteomes" id="UP000178815">
    <property type="component" value="Unassembled WGS sequence"/>
</dbReference>
<evidence type="ECO:0000313" key="5">
    <source>
        <dbReference type="Proteomes" id="UP000178815"/>
    </source>
</evidence>
<keyword evidence="2" id="KW-1133">Transmembrane helix</keyword>
<dbReference type="InterPro" id="IPR003362">
    <property type="entry name" value="Bact_transf"/>
</dbReference>
<keyword evidence="2" id="KW-0472">Membrane</keyword>
<sequence>MAFDRRETGILLIGDFLILGVSLWVALFLRNFSLPDPSYFQTNLLPFLPMFVLSLVVFYVAGLYEKLTRPIRRVMGIRILGAQATNVAIAAILFFVLPLAIAPKTILVLYLIVSVLGESAWRFYRMNLELKVGKRVPALLVGSGVAVQELYEEVRENPRYLLHFVDHIEATGRPKGQVAKMVTSAIEKGMRAVVLDLSDERIAGDLPGLYDIMADGVTFLEFAALYEEIFDRVPLGHLSAIQLLESLPKHRAIYDAMKRLFDIVLALCAVIIATPFVVIAAFVLYFESGPPLMSPARVGKGGRVIRLLKLRTMLFDDDGDPELHKKNYITSVGRILRKTRIDELLQLWNVLVGELSFIGPRPEFPKIAAVYEREIPQYRMRHLITPGLSGWAQIHDYDAPRGSADVERTKKKLSFDLYYLKHRSFGLDLAIAVKTLRTLFAFSGT</sequence>
<dbReference type="STRING" id="1798481.A2678_02840"/>
<evidence type="ECO:0000259" key="3">
    <source>
        <dbReference type="Pfam" id="PF02397"/>
    </source>
</evidence>
<comment type="similarity">
    <text evidence="1">Belongs to the bacterial sugar transferase family.</text>
</comment>
<feature type="transmembrane region" description="Helical" evidence="2">
    <location>
        <begin position="44"/>
        <end position="64"/>
    </location>
</feature>
<dbReference type="PANTHER" id="PTHR30576:SF0">
    <property type="entry name" value="UNDECAPRENYL-PHOSPHATE N-ACETYLGALACTOSAMINYL 1-PHOSPHATE TRANSFERASE-RELATED"/>
    <property type="match status" value="1"/>
</dbReference>
<evidence type="ECO:0000256" key="1">
    <source>
        <dbReference type="ARBA" id="ARBA00006464"/>
    </source>
</evidence>
<feature type="transmembrane region" description="Helical" evidence="2">
    <location>
        <begin position="12"/>
        <end position="32"/>
    </location>
</feature>
<accession>A0A1F6CHW3</accession>
<comment type="caution">
    <text evidence="4">The sequence shown here is derived from an EMBL/GenBank/DDBJ whole genome shotgun (WGS) entry which is preliminary data.</text>
</comment>
<keyword evidence="2" id="KW-0812">Transmembrane</keyword>
<protein>
    <recommendedName>
        <fullName evidence="3">Bacterial sugar transferase domain-containing protein</fullName>
    </recommendedName>
</protein>
<gene>
    <name evidence="4" type="ORF">A2678_02840</name>
</gene>
<feature type="transmembrane region" description="Helical" evidence="2">
    <location>
        <begin position="260"/>
        <end position="286"/>
    </location>
</feature>
<dbReference type="PANTHER" id="PTHR30576">
    <property type="entry name" value="COLANIC BIOSYNTHESIS UDP-GLUCOSE LIPID CARRIER TRANSFERASE"/>
    <property type="match status" value="1"/>
</dbReference>
<dbReference type="GO" id="GO:0016780">
    <property type="term" value="F:phosphotransferase activity, for other substituted phosphate groups"/>
    <property type="evidence" value="ECO:0007669"/>
    <property type="project" value="TreeGrafter"/>
</dbReference>
<name>A0A1F6CHW3_9BACT</name>
<feature type="transmembrane region" description="Helical" evidence="2">
    <location>
        <begin position="107"/>
        <end position="124"/>
    </location>
</feature>
<reference evidence="4 5" key="1">
    <citation type="journal article" date="2016" name="Nat. Commun.">
        <title>Thousands of microbial genomes shed light on interconnected biogeochemical processes in an aquifer system.</title>
        <authorList>
            <person name="Anantharaman K."/>
            <person name="Brown C.T."/>
            <person name="Hug L.A."/>
            <person name="Sharon I."/>
            <person name="Castelle C.J."/>
            <person name="Probst A.J."/>
            <person name="Thomas B.C."/>
            <person name="Singh A."/>
            <person name="Wilkins M.J."/>
            <person name="Karaoz U."/>
            <person name="Brodie E.L."/>
            <person name="Williams K.H."/>
            <person name="Hubbard S.S."/>
            <person name="Banfield J.F."/>
        </authorList>
    </citation>
    <scope>NUCLEOTIDE SEQUENCE [LARGE SCALE GENOMIC DNA]</scope>
</reference>
<feature type="domain" description="Bacterial sugar transferase" evidence="3">
    <location>
        <begin position="258"/>
        <end position="440"/>
    </location>
</feature>
<dbReference type="EMBL" id="MFKU01000008">
    <property type="protein sequence ID" value="OGG48789.1"/>
    <property type="molecule type" value="Genomic_DNA"/>
</dbReference>
<evidence type="ECO:0000313" key="4">
    <source>
        <dbReference type="EMBL" id="OGG48789.1"/>
    </source>
</evidence>
<organism evidence="4 5">
    <name type="scientific">Candidatus Kaiserbacteria bacterium RIFCSPHIGHO2_01_FULL_53_31</name>
    <dbReference type="NCBI Taxonomy" id="1798481"/>
    <lineage>
        <taxon>Bacteria</taxon>
        <taxon>Candidatus Kaiseribacteriota</taxon>
    </lineage>
</organism>
<proteinExistence type="inferred from homology"/>